<keyword evidence="4" id="KW-1185">Reference proteome</keyword>
<comment type="caution">
    <text evidence="3">The sequence shown here is derived from an EMBL/GenBank/DDBJ whole genome shotgun (WGS) entry which is preliminary data.</text>
</comment>
<dbReference type="Proteomes" id="UP001597297">
    <property type="component" value="Unassembled WGS sequence"/>
</dbReference>
<feature type="compositionally biased region" description="Polar residues" evidence="1">
    <location>
        <begin position="51"/>
        <end position="63"/>
    </location>
</feature>
<evidence type="ECO:0008006" key="5">
    <source>
        <dbReference type="Google" id="ProtNLM"/>
    </source>
</evidence>
<evidence type="ECO:0000313" key="3">
    <source>
        <dbReference type="EMBL" id="MFD2276269.1"/>
    </source>
</evidence>
<reference evidence="4" key="1">
    <citation type="journal article" date="2019" name="Int. J. Syst. Evol. Microbiol.">
        <title>The Global Catalogue of Microorganisms (GCM) 10K type strain sequencing project: providing services to taxonomists for standard genome sequencing and annotation.</title>
        <authorList>
            <consortium name="The Broad Institute Genomics Platform"/>
            <consortium name="The Broad Institute Genome Sequencing Center for Infectious Disease"/>
            <person name="Wu L."/>
            <person name="Ma J."/>
        </authorList>
    </citation>
    <scope>NUCLEOTIDE SEQUENCE [LARGE SCALE GENOMIC DNA]</scope>
    <source>
        <strain evidence="4">JCM 16545</strain>
    </source>
</reference>
<evidence type="ECO:0000313" key="4">
    <source>
        <dbReference type="Proteomes" id="UP001597297"/>
    </source>
</evidence>
<feature type="compositionally biased region" description="Low complexity" evidence="1">
    <location>
        <begin position="64"/>
        <end position="73"/>
    </location>
</feature>
<dbReference type="PROSITE" id="PS51257">
    <property type="entry name" value="PROKAR_LIPOPROTEIN"/>
    <property type="match status" value="1"/>
</dbReference>
<feature type="region of interest" description="Disordered" evidence="1">
    <location>
        <begin position="43"/>
        <end position="73"/>
    </location>
</feature>
<accession>A0ABW5E798</accession>
<keyword evidence="2" id="KW-0732">Signal</keyword>
<organism evidence="3 4">
    <name type="scientific">Rubritalea spongiae</name>
    <dbReference type="NCBI Taxonomy" id="430797"/>
    <lineage>
        <taxon>Bacteria</taxon>
        <taxon>Pseudomonadati</taxon>
        <taxon>Verrucomicrobiota</taxon>
        <taxon>Verrucomicrobiia</taxon>
        <taxon>Verrucomicrobiales</taxon>
        <taxon>Rubritaleaceae</taxon>
        <taxon>Rubritalea</taxon>
    </lineage>
</organism>
<gene>
    <name evidence="3" type="ORF">ACFSQZ_07300</name>
</gene>
<evidence type="ECO:0000256" key="1">
    <source>
        <dbReference type="SAM" id="MobiDB-lite"/>
    </source>
</evidence>
<proteinExistence type="predicted"/>
<feature type="signal peptide" evidence="2">
    <location>
        <begin position="1"/>
        <end position="23"/>
    </location>
</feature>
<evidence type="ECO:0000256" key="2">
    <source>
        <dbReference type="SAM" id="SignalP"/>
    </source>
</evidence>
<dbReference type="RefSeq" id="WP_377094391.1">
    <property type="nucleotide sequence ID" value="NZ_JBHSJM010000001.1"/>
</dbReference>
<protein>
    <recommendedName>
        <fullName evidence="5">Entericidin A/B family lipoprotein</fullName>
    </recommendedName>
</protein>
<name>A0ABW5E798_9BACT</name>
<feature type="chain" id="PRO_5046519454" description="Entericidin A/B family lipoprotein" evidence="2">
    <location>
        <begin position="24"/>
        <end position="73"/>
    </location>
</feature>
<dbReference type="EMBL" id="JBHUJC010000020">
    <property type="protein sequence ID" value="MFD2276269.1"/>
    <property type="molecule type" value="Genomic_DNA"/>
</dbReference>
<sequence length="73" mass="7778">MKALLLSTLIIGLFGLSSCNTFVGVGRDFKSLGQGVENKAYGKTWQGAPRAQNSQHQAPSHQSPVPQTTVPQP</sequence>